<evidence type="ECO:0000313" key="7">
    <source>
        <dbReference type="Proteomes" id="UP000095447"/>
    </source>
</evidence>
<protein>
    <submittedName>
        <fullName evidence="6">Uncharacterized HTH-type transcriptional regulator ybbH</fullName>
    </submittedName>
</protein>
<proteinExistence type="predicted"/>
<dbReference type="Proteomes" id="UP000095447">
    <property type="component" value="Unassembled WGS sequence"/>
</dbReference>
<dbReference type="Gene3D" id="3.40.50.10490">
    <property type="entry name" value="Glucose-6-phosphate isomerase like protein, domain 1"/>
    <property type="match status" value="1"/>
</dbReference>
<dbReference type="EMBL" id="CYZA01000007">
    <property type="protein sequence ID" value="CUN89763.1"/>
    <property type="molecule type" value="Genomic_DNA"/>
</dbReference>
<dbReference type="GO" id="GO:0003677">
    <property type="term" value="F:DNA binding"/>
    <property type="evidence" value="ECO:0007669"/>
    <property type="project" value="UniProtKB-KW"/>
</dbReference>
<dbReference type="InterPro" id="IPR000281">
    <property type="entry name" value="HTH_RpiR"/>
</dbReference>
<dbReference type="GO" id="GO:1901135">
    <property type="term" value="P:carbohydrate derivative metabolic process"/>
    <property type="evidence" value="ECO:0007669"/>
    <property type="project" value="InterPro"/>
</dbReference>
<evidence type="ECO:0000259" key="4">
    <source>
        <dbReference type="PROSITE" id="PS51071"/>
    </source>
</evidence>
<evidence type="ECO:0000256" key="3">
    <source>
        <dbReference type="ARBA" id="ARBA00023163"/>
    </source>
</evidence>
<dbReference type="GeneID" id="75077107"/>
<dbReference type="Pfam" id="PF01418">
    <property type="entry name" value="HTH_6"/>
    <property type="match status" value="1"/>
</dbReference>
<gene>
    <name evidence="6" type="primary">ybbH_2</name>
    <name evidence="6" type="ORF">ERS852395_01619</name>
</gene>
<dbReference type="InterPro" id="IPR035472">
    <property type="entry name" value="RpiR-like_SIS"/>
</dbReference>
<dbReference type="InterPro" id="IPR001347">
    <property type="entry name" value="SIS_dom"/>
</dbReference>
<dbReference type="GO" id="GO:0097367">
    <property type="term" value="F:carbohydrate derivative binding"/>
    <property type="evidence" value="ECO:0007669"/>
    <property type="project" value="InterPro"/>
</dbReference>
<dbReference type="CDD" id="cd05013">
    <property type="entry name" value="SIS_RpiR"/>
    <property type="match status" value="1"/>
</dbReference>
<sequence>MADSILDSITEQYHSLTKSGKKLADYVFSHTTETQYLSITSLAENCKVSEATITRFCRGLGLSGYNAFKLALAQADRTTDLGDSSNSAEPVSSEDSISTICAKVHAANLLSLNESYALYDEEEMSKAISILSSSRRIYCFGQGGSMIMAMEAWARFSTASPNFVHICDSHMQASAIAMADSKDAILFFSYSGSTRDMCDTLQIASSRHVPVILITHFPKSAGAEFASVVLQCGYNESPLQSGSVAAKVGQLFLIDCLFYGYCSQKPDTCSAARSATAHAIANKLL</sequence>
<evidence type="ECO:0000259" key="5">
    <source>
        <dbReference type="PROSITE" id="PS51464"/>
    </source>
</evidence>
<accession>A0A174ANH1</accession>
<keyword evidence="3" id="KW-0804">Transcription</keyword>
<feature type="domain" description="SIS" evidence="5">
    <location>
        <begin position="127"/>
        <end position="267"/>
    </location>
</feature>
<dbReference type="Pfam" id="PF01380">
    <property type="entry name" value="SIS"/>
    <property type="match status" value="1"/>
</dbReference>
<dbReference type="SUPFAM" id="SSF46689">
    <property type="entry name" value="Homeodomain-like"/>
    <property type="match status" value="1"/>
</dbReference>
<dbReference type="PANTHER" id="PTHR30514:SF1">
    <property type="entry name" value="HTH-TYPE TRANSCRIPTIONAL REGULATOR HEXR-RELATED"/>
    <property type="match status" value="1"/>
</dbReference>
<dbReference type="AlphaFoldDB" id="A0A174ANH1"/>
<dbReference type="RefSeq" id="WP_008707087.1">
    <property type="nucleotide sequence ID" value="NZ_CYZA01000007.1"/>
</dbReference>
<evidence type="ECO:0000256" key="2">
    <source>
        <dbReference type="ARBA" id="ARBA00023125"/>
    </source>
</evidence>
<dbReference type="SUPFAM" id="SSF53697">
    <property type="entry name" value="SIS domain"/>
    <property type="match status" value="1"/>
</dbReference>
<keyword evidence="1" id="KW-0805">Transcription regulation</keyword>
<reference evidence="6 7" key="1">
    <citation type="submission" date="2015-09" db="EMBL/GenBank/DDBJ databases">
        <authorList>
            <consortium name="Pathogen Informatics"/>
        </authorList>
    </citation>
    <scope>NUCLEOTIDE SEQUENCE [LARGE SCALE GENOMIC DNA]</scope>
    <source>
        <strain evidence="6 7">2789STDY5608838</strain>
    </source>
</reference>
<keyword evidence="2" id="KW-0238">DNA-binding</keyword>
<dbReference type="InterPro" id="IPR036388">
    <property type="entry name" value="WH-like_DNA-bd_sf"/>
</dbReference>
<feature type="domain" description="HTH rpiR-type" evidence="4">
    <location>
        <begin position="3"/>
        <end position="79"/>
    </location>
</feature>
<dbReference type="PROSITE" id="PS51464">
    <property type="entry name" value="SIS"/>
    <property type="match status" value="1"/>
</dbReference>
<dbReference type="Gene3D" id="1.10.10.10">
    <property type="entry name" value="Winged helix-like DNA-binding domain superfamily/Winged helix DNA-binding domain"/>
    <property type="match status" value="1"/>
</dbReference>
<dbReference type="PROSITE" id="PS51071">
    <property type="entry name" value="HTH_RPIR"/>
    <property type="match status" value="1"/>
</dbReference>
<name>A0A174ANH1_9FIRM</name>
<evidence type="ECO:0000256" key="1">
    <source>
        <dbReference type="ARBA" id="ARBA00023015"/>
    </source>
</evidence>
<dbReference type="InterPro" id="IPR046348">
    <property type="entry name" value="SIS_dom_sf"/>
</dbReference>
<organism evidence="6 7">
    <name type="scientific">Blautia obeum</name>
    <dbReference type="NCBI Taxonomy" id="40520"/>
    <lineage>
        <taxon>Bacteria</taxon>
        <taxon>Bacillati</taxon>
        <taxon>Bacillota</taxon>
        <taxon>Clostridia</taxon>
        <taxon>Lachnospirales</taxon>
        <taxon>Lachnospiraceae</taxon>
        <taxon>Blautia</taxon>
    </lineage>
</organism>
<dbReference type="InterPro" id="IPR047640">
    <property type="entry name" value="RpiR-like"/>
</dbReference>
<dbReference type="InterPro" id="IPR009057">
    <property type="entry name" value="Homeodomain-like_sf"/>
</dbReference>
<evidence type="ECO:0000313" key="6">
    <source>
        <dbReference type="EMBL" id="CUN89763.1"/>
    </source>
</evidence>
<dbReference type="GO" id="GO:0003700">
    <property type="term" value="F:DNA-binding transcription factor activity"/>
    <property type="evidence" value="ECO:0007669"/>
    <property type="project" value="InterPro"/>
</dbReference>
<dbReference type="PANTHER" id="PTHR30514">
    <property type="entry name" value="GLUCOKINASE"/>
    <property type="match status" value="1"/>
</dbReference>